<proteinExistence type="predicted"/>
<dbReference type="AlphaFoldDB" id="A0A540KY25"/>
<reference evidence="1 2" key="1">
    <citation type="journal article" date="2019" name="G3 (Bethesda)">
        <title>Sequencing of a Wild Apple (Malus baccata) Genome Unravels the Differences Between Cultivated and Wild Apple Species Regarding Disease Resistance and Cold Tolerance.</title>
        <authorList>
            <person name="Chen X."/>
        </authorList>
    </citation>
    <scope>NUCLEOTIDE SEQUENCE [LARGE SCALE GENOMIC DNA]</scope>
    <source>
        <strain evidence="2">cv. Shandingzi</strain>
        <tissue evidence="1">Leaves</tissue>
    </source>
</reference>
<dbReference type="PANTHER" id="PTHR34061:SF17">
    <property type="entry name" value="EXPRESSED PROTEIN"/>
    <property type="match status" value="1"/>
</dbReference>
<protein>
    <submittedName>
        <fullName evidence="1">Uncharacterized protein</fullName>
    </submittedName>
</protein>
<evidence type="ECO:0000313" key="2">
    <source>
        <dbReference type="Proteomes" id="UP000315295"/>
    </source>
</evidence>
<name>A0A540KY25_MALBA</name>
<sequence length="113" mass="12469">MDSTTNSKSCNLCYFKACQDPNVEDDPKTLTTSTNTNSCCIPVYKKLDGLAGWLLNNMAAAFFASLQHFSCIHIDTKDDPADDYIYLPLNGNGCQEEVSAIEIPIASEICEKY</sequence>
<organism evidence="1 2">
    <name type="scientific">Malus baccata</name>
    <name type="common">Siberian crab apple</name>
    <name type="synonym">Pyrus baccata</name>
    <dbReference type="NCBI Taxonomy" id="106549"/>
    <lineage>
        <taxon>Eukaryota</taxon>
        <taxon>Viridiplantae</taxon>
        <taxon>Streptophyta</taxon>
        <taxon>Embryophyta</taxon>
        <taxon>Tracheophyta</taxon>
        <taxon>Spermatophyta</taxon>
        <taxon>Magnoliopsida</taxon>
        <taxon>eudicotyledons</taxon>
        <taxon>Gunneridae</taxon>
        <taxon>Pentapetalae</taxon>
        <taxon>rosids</taxon>
        <taxon>fabids</taxon>
        <taxon>Rosales</taxon>
        <taxon>Rosaceae</taxon>
        <taxon>Amygdaloideae</taxon>
        <taxon>Maleae</taxon>
        <taxon>Malus</taxon>
    </lineage>
</organism>
<comment type="caution">
    <text evidence="1">The sequence shown here is derived from an EMBL/GenBank/DDBJ whole genome shotgun (WGS) entry which is preliminary data.</text>
</comment>
<gene>
    <name evidence="1" type="ORF">C1H46_035345</name>
</gene>
<dbReference type="PANTHER" id="PTHR34061">
    <property type="entry name" value="PROTEIN, PUTATIVE-RELATED"/>
    <property type="match status" value="1"/>
</dbReference>
<evidence type="ECO:0000313" key="1">
    <source>
        <dbReference type="EMBL" id="TQD79107.1"/>
    </source>
</evidence>
<keyword evidence="2" id="KW-1185">Reference proteome</keyword>
<dbReference type="EMBL" id="VIEB01000873">
    <property type="protein sequence ID" value="TQD79107.1"/>
    <property type="molecule type" value="Genomic_DNA"/>
</dbReference>
<accession>A0A540KY25</accession>
<dbReference type="Proteomes" id="UP000315295">
    <property type="component" value="Unassembled WGS sequence"/>
</dbReference>